<keyword evidence="2" id="KW-1185">Reference proteome</keyword>
<organism evidence="1 2">
    <name type="scientific">Belnapia rosea</name>
    <dbReference type="NCBI Taxonomy" id="938405"/>
    <lineage>
        <taxon>Bacteria</taxon>
        <taxon>Pseudomonadati</taxon>
        <taxon>Pseudomonadota</taxon>
        <taxon>Alphaproteobacteria</taxon>
        <taxon>Acetobacterales</taxon>
        <taxon>Roseomonadaceae</taxon>
        <taxon>Belnapia</taxon>
    </lineage>
</organism>
<dbReference type="SUPFAM" id="SSF53756">
    <property type="entry name" value="UDP-Glycosyltransferase/glycogen phosphorylase"/>
    <property type="match status" value="1"/>
</dbReference>
<dbReference type="EMBL" id="FMZX01000046">
    <property type="protein sequence ID" value="SDE51038.1"/>
    <property type="molecule type" value="Genomic_DNA"/>
</dbReference>
<dbReference type="GO" id="GO:0016740">
    <property type="term" value="F:transferase activity"/>
    <property type="evidence" value="ECO:0007669"/>
    <property type="project" value="UniProtKB-KW"/>
</dbReference>
<name>A0A1G7DHH1_9PROT</name>
<dbReference type="Proteomes" id="UP000198925">
    <property type="component" value="Unassembled WGS sequence"/>
</dbReference>
<evidence type="ECO:0000313" key="2">
    <source>
        <dbReference type="Proteomes" id="UP000198925"/>
    </source>
</evidence>
<accession>A0A1G7DHH1</accession>
<reference evidence="1 2" key="1">
    <citation type="submission" date="2016-10" db="EMBL/GenBank/DDBJ databases">
        <authorList>
            <person name="de Groot N.N."/>
        </authorList>
    </citation>
    <scope>NUCLEOTIDE SEQUENCE [LARGE SCALE GENOMIC DNA]</scope>
    <source>
        <strain evidence="1 2">CPCC 100156</strain>
    </source>
</reference>
<protein>
    <submittedName>
        <fullName evidence="1">Glycosyl transferases group 1</fullName>
    </submittedName>
</protein>
<proteinExistence type="predicted"/>
<sequence>MQARTGNNALIRSALIVSPFATWPLDAGHRRRTMQMTRLLKQAGYHITFLLVAFEDHWYWRHDEATCEILRGQWDEVHVVYAHRGVGTPPKNGVHHHLDEWWDADLEAMLRNVSGRRVFDVAVVHNVWLSKAFDFLPRRTVRVLETHDIFWKRPEAFRRIGQAPEFFICNKPDEVFGIRRADIVVAIQQKEGVELLHATGSEVITVPFYDPTLEAEAPRLRRRDYLAPGKVSFGFLASPNIFNITGFQALLTELERRVGETFAPVDLVVGGRVGEHVKTTLAMRKLGFVPTEADLYEKVDYAIAPVFDGTGFKIKTADALALEMPSLFSTHSADGTVLDPSVQFDSPAAMAEAMIELSLRRPPISGNRVHVTRARLALGASTAAGAKLFIDSIARRSEPLVIDLSTAHPVSDSLVLQSFLSQIRIYSERRAVTLLLSPEAMRVAARVLPPGVGAVSMDSFLDALGQPDRPNLTVLDVLGRTSAIAERLRPGDTLIWDQRWAGYSSDRPGGVFGMLPVFHSNLLWEPSPMSMRKAIPKAALARILEAPALQRLVFVEGDLGDLTREARARSNWRGTVYVRTDDWTSLQNAIMSLSLRKPEEVLWLAPARGVAFRAALEMCALHRIPLSGMADDACFRSGALPHNLIQENDKLVPQIFDEGLKRRPAKLLVAA</sequence>
<gene>
    <name evidence="1" type="ORF">SAMN04487779_10467</name>
</gene>
<evidence type="ECO:0000313" key="1">
    <source>
        <dbReference type="EMBL" id="SDE51038.1"/>
    </source>
</evidence>
<keyword evidence="1" id="KW-0808">Transferase</keyword>
<dbReference type="AlphaFoldDB" id="A0A1G7DHH1"/>